<dbReference type="InterPro" id="IPR026341">
    <property type="entry name" value="T9SS_type_B"/>
</dbReference>
<dbReference type="EMBL" id="OU015584">
    <property type="protein sequence ID" value="CAG5086076.1"/>
    <property type="molecule type" value="Genomic_DNA"/>
</dbReference>
<dbReference type="RefSeq" id="WP_258543194.1">
    <property type="nucleotide sequence ID" value="NZ_OU015584.1"/>
</dbReference>
<dbReference type="PROSITE" id="PS50093">
    <property type="entry name" value="PKD"/>
    <property type="match status" value="3"/>
</dbReference>
<sequence length="364" mass="38950">MGGVNLILTSSGNFGCIPDDDTLEVTFIPPPIADFTFTDACAGQNTNFTDMSTTTDGTINTWTWDFGDMTSSIASNPIHPYPAPGTYSANLIATSTNGCADTVFYDVVVNPVPVAILSSEVACVGQETVFTDLSFISSGTIVDWEWDFENGLHIDNNQNPVYTFDLQGSYPVTLTVTSDLGCVGTTDTNITVLAGPTAAFSIDPNPALALEEVNFTDESTGSVQQWYWDFGDGVGGNNQNEVYNYADGGDYLVTLTVADQNGCFDSTSLEINIALLPVLPTAFSPNGDGENDVFLIKGGPFTAVDFKVYSNWGELIFSSQDAAIGWDGTWKGQDAPLGVYTWTFTVEIAGERVVIKSGDVTLIR</sequence>
<accession>A0A916JPP0</accession>
<dbReference type="SMART" id="SM00089">
    <property type="entry name" value="PKD"/>
    <property type="match status" value="3"/>
</dbReference>
<evidence type="ECO:0000313" key="2">
    <source>
        <dbReference type="EMBL" id="CAG5086076.1"/>
    </source>
</evidence>
<feature type="domain" description="PKD" evidence="1">
    <location>
        <begin position="29"/>
        <end position="109"/>
    </location>
</feature>
<keyword evidence="3" id="KW-1185">Reference proteome</keyword>
<feature type="domain" description="PKD" evidence="1">
    <location>
        <begin position="196"/>
        <end position="273"/>
    </location>
</feature>
<dbReference type="InterPro" id="IPR000601">
    <property type="entry name" value="PKD_dom"/>
</dbReference>
<protein>
    <recommendedName>
        <fullName evidence="1">PKD domain-containing protein</fullName>
    </recommendedName>
</protein>
<dbReference type="CDD" id="cd00146">
    <property type="entry name" value="PKD"/>
    <property type="match status" value="3"/>
</dbReference>
<dbReference type="InterPro" id="IPR013783">
    <property type="entry name" value="Ig-like_fold"/>
</dbReference>
<reference evidence="2" key="1">
    <citation type="submission" date="2021-04" db="EMBL/GenBank/DDBJ databases">
        <authorList>
            <person name="Rodrigo-Torres L."/>
            <person name="Arahal R. D."/>
            <person name="Lucena T."/>
        </authorList>
    </citation>
    <scope>NUCLEOTIDE SEQUENCE</scope>
    <source>
        <strain evidence="2">AS29M-1</strain>
    </source>
</reference>
<evidence type="ECO:0000313" key="3">
    <source>
        <dbReference type="Proteomes" id="UP000683507"/>
    </source>
</evidence>
<dbReference type="KEGG" id="ptan:CRYO30217_02999"/>
<dbReference type="Proteomes" id="UP000683507">
    <property type="component" value="Chromosome"/>
</dbReference>
<proteinExistence type="predicted"/>
<dbReference type="InterPro" id="IPR035986">
    <property type="entry name" value="PKD_dom_sf"/>
</dbReference>
<dbReference type="Pfam" id="PF18911">
    <property type="entry name" value="PKD_4"/>
    <property type="match status" value="3"/>
</dbReference>
<organism evidence="2 3">
    <name type="scientific">Parvicella tangerina</name>
    <dbReference type="NCBI Taxonomy" id="2829795"/>
    <lineage>
        <taxon>Bacteria</taxon>
        <taxon>Pseudomonadati</taxon>
        <taxon>Bacteroidota</taxon>
        <taxon>Flavobacteriia</taxon>
        <taxon>Flavobacteriales</taxon>
        <taxon>Parvicellaceae</taxon>
        <taxon>Parvicella</taxon>
    </lineage>
</organism>
<dbReference type="InterPro" id="IPR022409">
    <property type="entry name" value="PKD/Chitinase_dom"/>
</dbReference>
<dbReference type="AlphaFoldDB" id="A0A916JPP0"/>
<feature type="domain" description="PKD" evidence="1">
    <location>
        <begin position="137"/>
        <end position="192"/>
    </location>
</feature>
<dbReference type="PANTHER" id="PTHR36842">
    <property type="entry name" value="PROTEIN TOLB HOMOLOG"/>
    <property type="match status" value="1"/>
</dbReference>
<dbReference type="Pfam" id="PF13585">
    <property type="entry name" value="CHU_C"/>
    <property type="match status" value="1"/>
</dbReference>
<evidence type="ECO:0000259" key="1">
    <source>
        <dbReference type="PROSITE" id="PS50093"/>
    </source>
</evidence>
<dbReference type="NCBIfam" id="TIGR04131">
    <property type="entry name" value="Bac_Flav_CTERM"/>
    <property type="match status" value="1"/>
</dbReference>
<dbReference type="PANTHER" id="PTHR36842:SF1">
    <property type="entry name" value="PROTEIN TOLB"/>
    <property type="match status" value="1"/>
</dbReference>
<dbReference type="Gene3D" id="2.60.40.10">
    <property type="entry name" value="Immunoglobulins"/>
    <property type="match status" value="3"/>
</dbReference>
<gene>
    <name evidence="2" type="ORF">CRYO30217_02999</name>
</gene>
<name>A0A916JPP0_9FLAO</name>
<dbReference type="SUPFAM" id="SSF49299">
    <property type="entry name" value="PKD domain"/>
    <property type="match status" value="3"/>
</dbReference>